<protein>
    <submittedName>
        <fullName evidence="2">Putative phosphoribosylglycinamide formyltransferase</fullName>
    </submittedName>
</protein>
<comment type="caution">
    <text evidence="2">The sequence shown here is derived from an EMBL/GenBank/DDBJ whole genome shotgun (WGS) entry which is preliminary data.</text>
</comment>
<dbReference type="GO" id="GO:0016740">
    <property type="term" value="F:transferase activity"/>
    <property type="evidence" value="ECO:0007669"/>
    <property type="project" value="UniProtKB-KW"/>
</dbReference>
<sequence>MLNKKLLFVAMLSAGFTATVQAADEVHHLNFKEAVDRAVADGTLDGSVKFYLKGTKSGGKVIQKDAVTNKKTNGFGKSAATSCDWVLRSALIQMQNNAKAQGANAVTNIVSYFKANETTSTTTYDCYKGTMMAGVALKGDVVKF</sequence>
<gene>
    <name evidence="2" type="ORF">J512_2224</name>
</gene>
<evidence type="ECO:0000256" key="1">
    <source>
        <dbReference type="SAM" id="SignalP"/>
    </source>
</evidence>
<dbReference type="RefSeq" id="WP_000932715.1">
    <property type="nucleotide sequence ID" value="NZ_JEWH01000026.1"/>
</dbReference>
<accession>A0A009IL70</accession>
<keyword evidence="1" id="KW-0732">Signal</keyword>
<feature type="chain" id="PRO_5001446621" evidence="1">
    <location>
        <begin position="23"/>
        <end position="144"/>
    </location>
</feature>
<dbReference type="EMBL" id="JEWH01000026">
    <property type="protein sequence ID" value="EXB05459.1"/>
    <property type="molecule type" value="Genomic_DNA"/>
</dbReference>
<keyword evidence="2" id="KW-0808">Transferase</keyword>
<reference evidence="2 3" key="1">
    <citation type="submission" date="2014-02" db="EMBL/GenBank/DDBJ databases">
        <title>Comparative genomics and transcriptomics to identify genetic mechanisms underlying the emergence of carbapenem resistant Acinetobacter baumannii (CRAb).</title>
        <authorList>
            <person name="Harris A.D."/>
            <person name="Johnson K.J."/>
            <person name="George J."/>
            <person name="Shefchek K."/>
            <person name="Daugherty S.C."/>
            <person name="Parankush S."/>
            <person name="Sadzewicz L."/>
            <person name="Tallon L."/>
            <person name="Sengamalay N."/>
            <person name="Hazen T.H."/>
            <person name="Rasko D.A."/>
        </authorList>
    </citation>
    <scope>NUCLEOTIDE SEQUENCE [LARGE SCALE GENOMIC DNA]</scope>
    <source>
        <strain evidence="2 3">1295743</strain>
    </source>
</reference>
<dbReference type="Proteomes" id="UP000020595">
    <property type="component" value="Unassembled WGS sequence"/>
</dbReference>
<proteinExistence type="predicted"/>
<name>A0A009IL70_ACIB9</name>
<dbReference type="AlphaFoldDB" id="A0A009IL70"/>
<feature type="signal peptide" evidence="1">
    <location>
        <begin position="1"/>
        <end position="22"/>
    </location>
</feature>
<evidence type="ECO:0000313" key="3">
    <source>
        <dbReference type="Proteomes" id="UP000020595"/>
    </source>
</evidence>
<dbReference type="PATRIC" id="fig|1310613.3.peg.2136"/>
<evidence type="ECO:0000313" key="2">
    <source>
        <dbReference type="EMBL" id="EXB05459.1"/>
    </source>
</evidence>
<organism evidence="2 3">
    <name type="scientific">Acinetobacter baumannii (strain 1295743)</name>
    <dbReference type="NCBI Taxonomy" id="1310613"/>
    <lineage>
        <taxon>Bacteria</taxon>
        <taxon>Pseudomonadati</taxon>
        <taxon>Pseudomonadota</taxon>
        <taxon>Gammaproteobacteria</taxon>
        <taxon>Moraxellales</taxon>
        <taxon>Moraxellaceae</taxon>
        <taxon>Acinetobacter</taxon>
        <taxon>Acinetobacter calcoaceticus/baumannii complex</taxon>
    </lineage>
</organism>